<keyword evidence="3" id="KW-0325">Glycoprotein</keyword>
<evidence type="ECO:0000256" key="2">
    <source>
        <dbReference type="ARBA" id="ARBA00022679"/>
    </source>
</evidence>
<gene>
    <name evidence="4" type="ORF">Fcan01_17828</name>
</gene>
<organism evidence="4 5">
    <name type="scientific">Folsomia candida</name>
    <name type="common">Springtail</name>
    <dbReference type="NCBI Taxonomy" id="158441"/>
    <lineage>
        <taxon>Eukaryota</taxon>
        <taxon>Metazoa</taxon>
        <taxon>Ecdysozoa</taxon>
        <taxon>Arthropoda</taxon>
        <taxon>Hexapoda</taxon>
        <taxon>Collembola</taxon>
        <taxon>Entomobryomorpha</taxon>
        <taxon>Isotomoidea</taxon>
        <taxon>Isotomidae</taxon>
        <taxon>Proisotominae</taxon>
        <taxon>Folsomia</taxon>
    </lineage>
</organism>
<dbReference type="Pfam" id="PF01531">
    <property type="entry name" value="Glyco_transf_11"/>
    <property type="match status" value="1"/>
</dbReference>
<protein>
    <recommendedName>
        <fullName evidence="3">L-Fucosyltransferase</fullName>
        <ecNumber evidence="3">2.4.1.-</ecNumber>
    </recommendedName>
</protein>
<dbReference type="EC" id="2.4.1.-" evidence="3"/>
<keyword evidence="2 3" id="KW-0808">Transferase</keyword>
<dbReference type="AlphaFoldDB" id="A0A226DQR6"/>
<dbReference type="Proteomes" id="UP000198287">
    <property type="component" value="Unassembled WGS sequence"/>
</dbReference>
<dbReference type="GO" id="GO:0032580">
    <property type="term" value="C:Golgi cisterna membrane"/>
    <property type="evidence" value="ECO:0007669"/>
    <property type="project" value="UniProtKB-SubCell"/>
</dbReference>
<evidence type="ECO:0000313" key="5">
    <source>
        <dbReference type="Proteomes" id="UP000198287"/>
    </source>
</evidence>
<proteinExistence type="inferred from homology"/>
<dbReference type="PANTHER" id="PTHR11927:SF9">
    <property type="entry name" value="L-FUCOSYLTRANSFERASE"/>
    <property type="match status" value="1"/>
</dbReference>
<dbReference type="GO" id="GO:0005975">
    <property type="term" value="P:carbohydrate metabolic process"/>
    <property type="evidence" value="ECO:0007669"/>
    <property type="project" value="InterPro"/>
</dbReference>
<dbReference type="GO" id="GO:0008107">
    <property type="term" value="F:galactoside 2-alpha-L-fucosyltransferase activity"/>
    <property type="evidence" value="ECO:0007669"/>
    <property type="project" value="InterPro"/>
</dbReference>
<comment type="pathway">
    <text evidence="3">Protein modification; protein glycosylation.</text>
</comment>
<keyword evidence="5" id="KW-1185">Reference proteome</keyword>
<reference evidence="4 5" key="1">
    <citation type="submission" date="2015-12" db="EMBL/GenBank/DDBJ databases">
        <title>The genome of Folsomia candida.</title>
        <authorList>
            <person name="Faddeeva A."/>
            <person name="Derks M.F."/>
            <person name="Anvar Y."/>
            <person name="Smit S."/>
            <person name="Van Straalen N."/>
            <person name="Roelofs D."/>
        </authorList>
    </citation>
    <scope>NUCLEOTIDE SEQUENCE [LARGE SCALE GENOMIC DNA]</scope>
    <source>
        <strain evidence="4 5">VU population</strain>
        <tissue evidence="4">Whole body</tissue>
    </source>
</reference>
<evidence type="ECO:0000256" key="1">
    <source>
        <dbReference type="ARBA" id="ARBA00022676"/>
    </source>
</evidence>
<keyword evidence="3" id="KW-0333">Golgi apparatus</keyword>
<accession>A0A226DQR6</accession>
<evidence type="ECO:0000313" key="4">
    <source>
        <dbReference type="EMBL" id="OXA47539.1"/>
    </source>
</evidence>
<dbReference type="PANTHER" id="PTHR11927">
    <property type="entry name" value="GALACTOSIDE 2-L-FUCOSYLTRANSFERASE"/>
    <property type="match status" value="1"/>
</dbReference>
<dbReference type="EMBL" id="LNIX01000013">
    <property type="protein sequence ID" value="OXA47539.1"/>
    <property type="molecule type" value="Genomic_DNA"/>
</dbReference>
<evidence type="ECO:0000256" key="3">
    <source>
        <dbReference type="RuleBase" id="RU363129"/>
    </source>
</evidence>
<keyword evidence="3" id="KW-0735">Signal-anchor</keyword>
<comment type="caution">
    <text evidence="4">The sequence shown here is derived from an EMBL/GenBank/DDBJ whole genome shotgun (WGS) entry which is preliminary data.</text>
</comment>
<keyword evidence="1 3" id="KW-0328">Glycosyltransferase</keyword>
<comment type="subcellular location">
    <subcellularLocation>
        <location evidence="3">Golgi apparatus</location>
        <location evidence="3">Golgi stack membrane</location>
        <topology evidence="3">Single-pass type II membrane protein</topology>
    </subcellularLocation>
</comment>
<sequence>MTSSKEDRLLEFQSVALKSASIHGPIIFKMSANPINWDGNIVTTPPAKPKLNSVTDKSYYVTSSVSGNALTPLIKPHGVLLEVKGTIGDQLFEYACHYGLARKHNVPLYIRGPISSFLPGNTTGHLAPSLGAFKVPIHSWNTINESNPLADLKLVHISSSNLLSQTYSTIWLKDSFLSLSQGENCRSEIYFAPYKNEVKSLFAPKTNSTGAALWWGQFIEMEGQIGETVAVFLDPGDFHQENDPLYYASGISEILRTLRDRNNDKIGPISVYVFGDDLNFLRHKLLRKLNHSRDDYSFHVVSNLTKLQEFQVATKCKHFIISTRTFSWWVAYLAKWEDKIVIAPHWSMTAAKVSHFSDDLESELFYQMQYRYLYYPLEWRTIQ</sequence>
<dbReference type="OrthoDB" id="3226at2759"/>
<comment type="similarity">
    <text evidence="3">Belongs to the glycosyltransferase 11 family.</text>
</comment>
<keyword evidence="3" id="KW-0812">Transmembrane</keyword>
<dbReference type="InterPro" id="IPR002516">
    <property type="entry name" value="Glyco_trans_11"/>
</dbReference>
<name>A0A226DQR6_FOLCA</name>